<feature type="transmembrane region" description="Helical" evidence="3">
    <location>
        <begin position="19"/>
        <end position="36"/>
    </location>
</feature>
<dbReference type="Gene3D" id="3.30.9.10">
    <property type="entry name" value="D-Amino Acid Oxidase, subunit A, domain 2"/>
    <property type="match status" value="1"/>
</dbReference>
<dbReference type="OrthoDB" id="9805337at2"/>
<name>A0A1T5ARL8_9SPHN</name>
<proteinExistence type="inferred from homology"/>
<dbReference type="SUPFAM" id="SSF51971">
    <property type="entry name" value="Nucleotide-binding domain"/>
    <property type="match status" value="1"/>
</dbReference>
<sequence length="418" mass="44393">MQAEDRLDEPPMARRQRDLLVVGAGVVGMASALTLAERGHRVTVIDAGEEPGRGTSFANGAQLSYAYTDALASPATLTQMPRLLLALDPAFRLHPRFDPDFLRWGLAFLRNTSAARFRRNTLDGMALAFESRRALHGLAKRHSLDFGHAVPGKMIIYRSAKSFAAAERITALKAAHGASQRLFDADKAVAIEPMLASIRSAIAGAVYTDSEEVGDPYRFCASAAAALTKTGRGKMLLRTGVARIDIAGPRPAAITDRGHRIEADRIVLCAGLRSSALAWQLGARLPIIPMKGYSITAPLGPAAPTVSVTDAANRVVFARLGGRMRIAGLAELGCRDTRIDPRRLAALIGSARAALPEAADYDAIEANWAGLRPMTPDSLPITRPIAHGVIANTGHGALGWTYAAGSAERVAAIVDGED</sequence>
<keyword evidence="3" id="KW-0812">Transmembrane</keyword>
<feature type="domain" description="FAD dependent oxidoreductase" evidence="4">
    <location>
        <begin position="18"/>
        <end position="412"/>
    </location>
</feature>
<evidence type="ECO:0000256" key="1">
    <source>
        <dbReference type="ARBA" id="ARBA00009410"/>
    </source>
</evidence>
<comment type="similarity">
    <text evidence="1">Belongs to the DadA oxidoreductase family.</text>
</comment>
<protein>
    <submittedName>
        <fullName evidence="5">D-amino acid dehydrogenase small subunit</fullName>
    </submittedName>
</protein>
<evidence type="ECO:0000256" key="3">
    <source>
        <dbReference type="SAM" id="Phobius"/>
    </source>
</evidence>
<evidence type="ECO:0000313" key="5">
    <source>
        <dbReference type="EMBL" id="SKB37622.1"/>
    </source>
</evidence>
<dbReference type="EMBL" id="FUYP01000004">
    <property type="protein sequence ID" value="SKB37622.1"/>
    <property type="molecule type" value="Genomic_DNA"/>
</dbReference>
<dbReference type="PANTHER" id="PTHR13847:SF280">
    <property type="entry name" value="D-AMINO ACID DEHYDROGENASE"/>
    <property type="match status" value="1"/>
</dbReference>
<accession>A0A1T5ARL8</accession>
<evidence type="ECO:0000256" key="2">
    <source>
        <dbReference type="ARBA" id="ARBA00023002"/>
    </source>
</evidence>
<dbReference type="InterPro" id="IPR006076">
    <property type="entry name" value="FAD-dep_OxRdtase"/>
</dbReference>
<reference evidence="6" key="1">
    <citation type="submission" date="2017-02" db="EMBL/GenBank/DDBJ databases">
        <authorList>
            <person name="Varghese N."/>
            <person name="Submissions S."/>
        </authorList>
    </citation>
    <scope>NUCLEOTIDE SEQUENCE [LARGE SCALE GENOMIC DNA]</scope>
    <source>
        <strain evidence="6">R11H</strain>
    </source>
</reference>
<dbReference type="InterPro" id="IPR036188">
    <property type="entry name" value="FAD/NAD-bd_sf"/>
</dbReference>
<dbReference type="GO" id="GO:0005886">
    <property type="term" value="C:plasma membrane"/>
    <property type="evidence" value="ECO:0007669"/>
    <property type="project" value="TreeGrafter"/>
</dbReference>
<dbReference type="PRINTS" id="PR00420">
    <property type="entry name" value="RNGMNOXGNASE"/>
</dbReference>
<dbReference type="Pfam" id="PF01266">
    <property type="entry name" value="DAO"/>
    <property type="match status" value="1"/>
</dbReference>
<dbReference type="SUPFAM" id="SSF54373">
    <property type="entry name" value="FAD-linked reductases, C-terminal domain"/>
    <property type="match status" value="1"/>
</dbReference>
<keyword evidence="6" id="KW-1185">Reference proteome</keyword>
<organism evidence="5 6">
    <name type="scientific">Sphingopyxis flava</name>
    <dbReference type="NCBI Taxonomy" id="1507287"/>
    <lineage>
        <taxon>Bacteria</taxon>
        <taxon>Pseudomonadati</taxon>
        <taxon>Pseudomonadota</taxon>
        <taxon>Alphaproteobacteria</taxon>
        <taxon>Sphingomonadales</taxon>
        <taxon>Sphingomonadaceae</taxon>
        <taxon>Sphingopyxis</taxon>
    </lineage>
</organism>
<dbReference type="Proteomes" id="UP000190044">
    <property type="component" value="Unassembled WGS sequence"/>
</dbReference>
<dbReference type="AlphaFoldDB" id="A0A1T5ARL8"/>
<keyword evidence="3" id="KW-1133">Transmembrane helix</keyword>
<keyword evidence="2" id="KW-0560">Oxidoreductase</keyword>
<dbReference type="GO" id="GO:0005737">
    <property type="term" value="C:cytoplasm"/>
    <property type="evidence" value="ECO:0007669"/>
    <property type="project" value="TreeGrafter"/>
</dbReference>
<evidence type="ECO:0000259" key="4">
    <source>
        <dbReference type="Pfam" id="PF01266"/>
    </source>
</evidence>
<evidence type="ECO:0000313" key="6">
    <source>
        <dbReference type="Proteomes" id="UP000190044"/>
    </source>
</evidence>
<keyword evidence="3" id="KW-0472">Membrane</keyword>
<dbReference type="PANTHER" id="PTHR13847">
    <property type="entry name" value="SARCOSINE DEHYDROGENASE-RELATED"/>
    <property type="match status" value="1"/>
</dbReference>
<dbReference type="GO" id="GO:0055130">
    <property type="term" value="P:D-alanine catabolic process"/>
    <property type="evidence" value="ECO:0007669"/>
    <property type="project" value="TreeGrafter"/>
</dbReference>
<dbReference type="Gene3D" id="3.50.50.60">
    <property type="entry name" value="FAD/NAD(P)-binding domain"/>
    <property type="match status" value="2"/>
</dbReference>
<gene>
    <name evidence="5" type="ORF">SAMN06295937_1004121</name>
</gene>
<dbReference type="GO" id="GO:0008718">
    <property type="term" value="F:D-amino-acid dehydrogenase activity"/>
    <property type="evidence" value="ECO:0007669"/>
    <property type="project" value="TreeGrafter"/>
</dbReference>